<dbReference type="RefSeq" id="WP_093390526.1">
    <property type="nucleotide sequence ID" value="NZ_FOTW01000030.1"/>
</dbReference>
<accession>A0A1I4TA02</accession>
<evidence type="ECO:0000313" key="1">
    <source>
        <dbReference type="EMBL" id="SFM73400.1"/>
    </source>
</evidence>
<protein>
    <submittedName>
        <fullName evidence="1">Uncharacterized protein</fullName>
    </submittedName>
</protein>
<organism evidence="1 2">
    <name type="scientific">Rugamonas rubra</name>
    <dbReference type="NCBI Taxonomy" id="758825"/>
    <lineage>
        <taxon>Bacteria</taxon>
        <taxon>Pseudomonadati</taxon>
        <taxon>Pseudomonadota</taxon>
        <taxon>Betaproteobacteria</taxon>
        <taxon>Burkholderiales</taxon>
        <taxon>Oxalobacteraceae</taxon>
        <taxon>Telluria group</taxon>
        <taxon>Rugamonas</taxon>
    </lineage>
</organism>
<sequence length="75" mass="8300">MTIFAVPVFDATVIFNDKELFKGRGAAEGWGQKLAKEIECETGVQKVGTGWAISANYEGEDCLWGIHGQRLKRIN</sequence>
<proteinExistence type="predicted"/>
<dbReference type="Proteomes" id="UP000199470">
    <property type="component" value="Unassembled WGS sequence"/>
</dbReference>
<gene>
    <name evidence="1" type="ORF">SAMN02982985_05115</name>
</gene>
<dbReference type="AlphaFoldDB" id="A0A1I4TA02"/>
<evidence type="ECO:0000313" key="2">
    <source>
        <dbReference type="Proteomes" id="UP000199470"/>
    </source>
</evidence>
<dbReference type="OrthoDB" id="8757397at2"/>
<dbReference type="EMBL" id="FOTW01000030">
    <property type="protein sequence ID" value="SFM73400.1"/>
    <property type="molecule type" value="Genomic_DNA"/>
</dbReference>
<keyword evidence="2" id="KW-1185">Reference proteome</keyword>
<reference evidence="1 2" key="1">
    <citation type="submission" date="2016-10" db="EMBL/GenBank/DDBJ databases">
        <authorList>
            <person name="de Groot N.N."/>
        </authorList>
    </citation>
    <scope>NUCLEOTIDE SEQUENCE [LARGE SCALE GENOMIC DNA]</scope>
    <source>
        <strain evidence="1 2">ATCC 43154</strain>
    </source>
</reference>
<name>A0A1I4TA02_9BURK</name>